<feature type="transmembrane region" description="Helical" evidence="1">
    <location>
        <begin position="6"/>
        <end position="25"/>
    </location>
</feature>
<name>A0ABN3IAG1_9ACTN</name>
<keyword evidence="1" id="KW-0812">Transmembrane</keyword>
<reference evidence="2 3" key="1">
    <citation type="journal article" date="2019" name="Int. J. Syst. Evol. Microbiol.">
        <title>The Global Catalogue of Microorganisms (GCM) 10K type strain sequencing project: providing services to taxonomists for standard genome sequencing and annotation.</title>
        <authorList>
            <consortium name="The Broad Institute Genomics Platform"/>
            <consortium name="The Broad Institute Genome Sequencing Center for Infectious Disease"/>
            <person name="Wu L."/>
            <person name="Ma J."/>
        </authorList>
    </citation>
    <scope>NUCLEOTIDE SEQUENCE [LARGE SCALE GENOMIC DNA]</scope>
    <source>
        <strain evidence="2 3">JCM 6921</strain>
    </source>
</reference>
<organism evidence="2 3">
    <name type="scientific">Streptomyces glaucosporus</name>
    <dbReference type="NCBI Taxonomy" id="284044"/>
    <lineage>
        <taxon>Bacteria</taxon>
        <taxon>Bacillati</taxon>
        <taxon>Actinomycetota</taxon>
        <taxon>Actinomycetes</taxon>
        <taxon>Kitasatosporales</taxon>
        <taxon>Streptomycetaceae</taxon>
        <taxon>Streptomyces</taxon>
    </lineage>
</organism>
<keyword evidence="3" id="KW-1185">Reference proteome</keyword>
<comment type="caution">
    <text evidence="2">The sequence shown here is derived from an EMBL/GenBank/DDBJ whole genome shotgun (WGS) entry which is preliminary data.</text>
</comment>
<keyword evidence="1" id="KW-0472">Membrane</keyword>
<gene>
    <name evidence="2" type="ORF">GCM10010420_25010</name>
</gene>
<evidence type="ECO:0000256" key="1">
    <source>
        <dbReference type="SAM" id="Phobius"/>
    </source>
</evidence>
<evidence type="ECO:0008006" key="4">
    <source>
        <dbReference type="Google" id="ProtNLM"/>
    </source>
</evidence>
<evidence type="ECO:0000313" key="3">
    <source>
        <dbReference type="Proteomes" id="UP001500058"/>
    </source>
</evidence>
<evidence type="ECO:0000313" key="2">
    <source>
        <dbReference type="EMBL" id="GAA2397919.1"/>
    </source>
</evidence>
<proteinExistence type="predicted"/>
<keyword evidence="1" id="KW-1133">Transmembrane helix</keyword>
<dbReference type="EMBL" id="BAAATJ010000009">
    <property type="protein sequence ID" value="GAA2397919.1"/>
    <property type="molecule type" value="Genomic_DNA"/>
</dbReference>
<accession>A0ABN3IAG1</accession>
<protein>
    <recommendedName>
        <fullName evidence="4">Secreted protein</fullName>
    </recommendedName>
</protein>
<dbReference type="Proteomes" id="UP001500058">
    <property type="component" value="Unassembled WGS sequence"/>
</dbReference>
<dbReference type="RefSeq" id="WP_344631029.1">
    <property type="nucleotide sequence ID" value="NZ_BAAATJ010000009.1"/>
</dbReference>
<sequence>MDMAGWMVLGTMAVVLGSRFLGNLIDQVPKLSKKVIAAIRAVRDVRDEIRMYRS</sequence>